<dbReference type="AlphaFoldDB" id="A0A6G1H4M6"/>
<organism evidence="1 2">
    <name type="scientific">Aulographum hederae CBS 113979</name>
    <dbReference type="NCBI Taxonomy" id="1176131"/>
    <lineage>
        <taxon>Eukaryota</taxon>
        <taxon>Fungi</taxon>
        <taxon>Dikarya</taxon>
        <taxon>Ascomycota</taxon>
        <taxon>Pezizomycotina</taxon>
        <taxon>Dothideomycetes</taxon>
        <taxon>Pleosporomycetidae</taxon>
        <taxon>Aulographales</taxon>
        <taxon>Aulographaceae</taxon>
    </lineage>
</organism>
<evidence type="ECO:0000313" key="2">
    <source>
        <dbReference type="Proteomes" id="UP000800041"/>
    </source>
</evidence>
<name>A0A6G1H4M6_9PEZI</name>
<keyword evidence="2" id="KW-1185">Reference proteome</keyword>
<dbReference type="Proteomes" id="UP000800041">
    <property type="component" value="Unassembled WGS sequence"/>
</dbReference>
<protein>
    <submittedName>
        <fullName evidence="1">Uncharacterized protein</fullName>
    </submittedName>
</protein>
<proteinExistence type="predicted"/>
<sequence length="210" mass="23095">MACMRPCWNLEGSHVAAARLDVSNHPNRQPPGQKRLFGGLWLELLPSSVLRNGFVGPGLDEACSVWCLRASISRKLVQQLHDEELTRKQYLSTLPGPDPEGSCPVRHEECSKCSGDAFTAYRGQRNTRQTRAAAGYAPKSVFPRVGLKPHPWSAVCAVTLRYSTRHARARSSIGKEACRSFLPGQYSVQAQCSRAAEIQHWPAVDGGRSA</sequence>
<accession>A0A6G1H4M6</accession>
<evidence type="ECO:0000313" key="1">
    <source>
        <dbReference type="EMBL" id="KAF1988007.1"/>
    </source>
</evidence>
<dbReference type="EMBL" id="ML977150">
    <property type="protein sequence ID" value="KAF1988007.1"/>
    <property type="molecule type" value="Genomic_DNA"/>
</dbReference>
<reference evidence="1" key="1">
    <citation type="journal article" date="2020" name="Stud. Mycol.">
        <title>101 Dothideomycetes genomes: a test case for predicting lifestyles and emergence of pathogens.</title>
        <authorList>
            <person name="Haridas S."/>
            <person name="Albert R."/>
            <person name="Binder M."/>
            <person name="Bloem J."/>
            <person name="Labutti K."/>
            <person name="Salamov A."/>
            <person name="Andreopoulos B."/>
            <person name="Baker S."/>
            <person name="Barry K."/>
            <person name="Bills G."/>
            <person name="Bluhm B."/>
            <person name="Cannon C."/>
            <person name="Castanera R."/>
            <person name="Culley D."/>
            <person name="Daum C."/>
            <person name="Ezra D."/>
            <person name="Gonzalez J."/>
            <person name="Henrissat B."/>
            <person name="Kuo A."/>
            <person name="Liang C."/>
            <person name="Lipzen A."/>
            <person name="Lutzoni F."/>
            <person name="Magnuson J."/>
            <person name="Mondo S."/>
            <person name="Nolan M."/>
            <person name="Ohm R."/>
            <person name="Pangilinan J."/>
            <person name="Park H.-J."/>
            <person name="Ramirez L."/>
            <person name="Alfaro M."/>
            <person name="Sun H."/>
            <person name="Tritt A."/>
            <person name="Yoshinaga Y."/>
            <person name="Zwiers L.-H."/>
            <person name="Turgeon B."/>
            <person name="Goodwin S."/>
            <person name="Spatafora J."/>
            <person name="Crous P."/>
            <person name="Grigoriev I."/>
        </authorList>
    </citation>
    <scope>NUCLEOTIDE SEQUENCE</scope>
    <source>
        <strain evidence="1">CBS 113979</strain>
    </source>
</reference>
<gene>
    <name evidence="1" type="ORF">K402DRAFT_392292</name>
</gene>